<name>A0A2G9YAZ8_9BACT</name>
<dbReference type="SUPFAM" id="SSF49785">
    <property type="entry name" value="Galactose-binding domain-like"/>
    <property type="match status" value="1"/>
</dbReference>
<dbReference type="InterPro" id="IPR017853">
    <property type="entry name" value="GH"/>
</dbReference>
<dbReference type="AlphaFoldDB" id="A0A2G9YAZ8"/>
<dbReference type="EMBL" id="PCRF01000115">
    <property type="protein sequence ID" value="PIP16409.1"/>
    <property type="molecule type" value="Genomic_DNA"/>
</dbReference>
<evidence type="ECO:0000313" key="2">
    <source>
        <dbReference type="EMBL" id="PIP16409.1"/>
    </source>
</evidence>
<dbReference type="InterPro" id="IPR013222">
    <property type="entry name" value="Glyco_hyd_98_carb-bd"/>
</dbReference>
<accession>A0A2G9YAZ8</accession>
<comment type="caution">
    <text evidence="2">The sequence shown here is derived from an EMBL/GenBank/DDBJ whole genome shotgun (WGS) entry which is preliminary data.</text>
</comment>
<dbReference type="GO" id="GO:0004557">
    <property type="term" value="F:alpha-galactosidase activity"/>
    <property type="evidence" value="ECO:0007669"/>
    <property type="project" value="InterPro"/>
</dbReference>
<dbReference type="Gene3D" id="3.20.20.70">
    <property type="entry name" value="Aldolase class I"/>
    <property type="match status" value="1"/>
</dbReference>
<dbReference type="Pfam" id="PF08305">
    <property type="entry name" value="NPCBM"/>
    <property type="match status" value="1"/>
</dbReference>
<proteinExistence type="predicted"/>
<protein>
    <recommendedName>
        <fullName evidence="1">Glycosyl hydrolase family 98 putative carbohydrate-binding module domain-containing protein</fullName>
    </recommendedName>
</protein>
<evidence type="ECO:0000313" key="3">
    <source>
        <dbReference type="Proteomes" id="UP000230392"/>
    </source>
</evidence>
<dbReference type="GO" id="GO:0016052">
    <property type="term" value="P:carbohydrate catabolic process"/>
    <property type="evidence" value="ECO:0007669"/>
    <property type="project" value="InterPro"/>
</dbReference>
<dbReference type="InterPro" id="IPR002252">
    <property type="entry name" value="Glyco_hydro_36"/>
</dbReference>
<dbReference type="Pfam" id="PF02065">
    <property type="entry name" value="Melibiase"/>
    <property type="match status" value="1"/>
</dbReference>
<dbReference type="Gene3D" id="2.60.120.1060">
    <property type="entry name" value="NPCBM/NEW2 domain"/>
    <property type="match status" value="1"/>
</dbReference>
<gene>
    <name evidence="2" type="ORF">COX46_02420</name>
</gene>
<dbReference type="SUPFAM" id="SSF51445">
    <property type="entry name" value="(Trans)glycosidases"/>
    <property type="match status" value="1"/>
</dbReference>
<feature type="domain" description="Glycosyl hydrolase family 98 putative carbohydrate-binding module" evidence="1">
    <location>
        <begin position="13"/>
        <end position="153"/>
    </location>
</feature>
<dbReference type="Gene3D" id="2.70.98.60">
    <property type="entry name" value="alpha-galactosidase from lactobacil brevis"/>
    <property type="match status" value="1"/>
</dbReference>
<evidence type="ECO:0000259" key="1">
    <source>
        <dbReference type="SMART" id="SM00776"/>
    </source>
</evidence>
<sequence length="568" mass="64354">MDLAKSFVHSVLPQKKITPGIRVLRQGWGQLHLRRSISEGVINIGGKTYQHGLGTHAVSEILIFLPEDAEIFTAEVGFDFNDDTKQNNRGRLVFAVKSNDEVLWKSSPLTISDKPVKACVPIKGLREILLEVDDDDTGIALAHADWADARIILKNGDKTWVEELPLPSGMDFQGLSPFSFNLDGVSSREFLTGWLIKSESNCEKDRVFHRICWKKPDDSFEVRCEVIEFLNHAAVEWKMYFKNTGEKDSPTLTQILPLDTRIKGSFFIPTNSHHPYPSVKLHYNRGSDCTLYDFQPLIELLLDNHPILFNCRGGRSSERYLPFWNLDCCGKGIVCGLGWSGSWKAEFDYDLTTDQVKMCAGMDGVELYLKPGEEISSPSICLLFWNRAEVIDSHNLFRSFMKDVCIPKWEEKEPLTLAVAGNLYALEKVSEENQIEVIRKVSGCGANLYWIDAGWYQSGVNESWPSGRGNWFPDKKKFLGGLKPVSDQAHKHGFKFLLWFDPEVVCPGTAIAKEHPEWVIWKNKNDAGLFNLGIPEARKYLTDLISSCIYESGIDVYRNDFNLDPGPF</sequence>
<dbReference type="PRINTS" id="PR00743">
    <property type="entry name" value="GLHYDRLASE36"/>
</dbReference>
<organism evidence="2 3">
    <name type="scientific">bacterium (Candidatus Ratteibacteria) CG23_combo_of_CG06-09_8_20_14_all_48_7</name>
    <dbReference type="NCBI Taxonomy" id="2014292"/>
    <lineage>
        <taxon>Bacteria</taxon>
        <taxon>Candidatus Ratteibacteria</taxon>
    </lineage>
</organism>
<dbReference type="InterPro" id="IPR038637">
    <property type="entry name" value="NPCBM_sf"/>
</dbReference>
<feature type="non-terminal residue" evidence="2">
    <location>
        <position position="568"/>
    </location>
</feature>
<dbReference type="InterPro" id="IPR038417">
    <property type="entry name" value="Alpga-gal_N_sf"/>
</dbReference>
<dbReference type="InterPro" id="IPR008979">
    <property type="entry name" value="Galactose-bd-like_sf"/>
</dbReference>
<reference evidence="2 3" key="1">
    <citation type="submission" date="2017-09" db="EMBL/GenBank/DDBJ databases">
        <title>Depth-based differentiation of microbial function through sediment-hosted aquifers and enrichment of novel symbionts in the deep terrestrial subsurface.</title>
        <authorList>
            <person name="Probst A.J."/>
            <person name="Ladd B."/>
            <person name="Jarett J.K."/>
            <person name="Geller-Mcgrath D.E."/>
            <person name="Sieber C.M."/>
            <person name="Emerson J.B."/>
            <person name="Anantharaman K."/>
            <person name="Thomas B.C."/>
            <person name="Malmstrom R."/>
            <person name="Stieglmeier M."/>
            <person name="Klingl A."/>
            <person name="Woyke T."/>
            <person name="Ryan C.M."/>
            <person name="Banfield J.F."/>
        </authorList>
    </citation>
    <scope>NUCLEOTIDE SEQUENCE [LARGE SCALE GENOMIC DNA]</scope>
    <source>
        <strain evidence="2">CG23_combo_of_CG06-09_8_20_14_all_48_7</strain>
    </source>
</reference>
<dbReference type="Proteomes" id="UP000230392">
    <property type="component" value="Unassembled WGS sequence"/>
</dbReference>
<dbReference type="InterPro" id="IPR013785">
    <property type="entry name" value="Aldolase_TIM"/>
</dbReference>
<dbReference type="SMART" id="SM00776">
    <property type="entry name" value="NPCBM"/>
    <property type="match status" value="1"/>
</dbReference>